<dbReference type="Proteomes" id="UP000187608">
    <property type="component" value="Unassembled WGS sequence"/>
</dbReference>
<evidence type="ECO:0000313" key="9">
    <source>
        <dbReference type="EMBL" id="SIS37051.1"/>
    </source>
</evidence>
<comment type="subcellular location">
    <subcellularLocation>
        <location evidence="1">Membrane</location>
        <topology evidence="1">Multi-pass membrane protein</topology>
    </subcellularLocation>
</comment>
<feature type="transmembrane region" description="Helical" evidence="7">
    <location>
        <begin position="129"/>
        <end position="151"/>
    </location>
</feature>
<feature type="transmembrane region" description="Helical" evidence="7">
    <location>
        <begin position="72"/>
        <end position="90"/>
    </location>
</feature>
<dbReference type="STRING" id="570947.SAMN05421687_101204"/>
<evidence type="ECO:0000259" key="8">
    <source>
        <dbReference type="Pfam" id="PF05140"/>
    </source>
</evidence>
<evidence type="ECO:0000256" key="4">
    <source>
        <dbReference type="ARBA" id="ARBA00022989"/>
    </source>
</evidence>
<protein>
    <submittedName>
        <fullName evidence="9">Cytochrome c biogenesis protein</fullName>
    </submittedName>
</protein>
<keyword evidence="4 7" id="KW-1133">Transmembrane helix</keyword>
<feature type="transmembrane region" description="Helical" evidence="7">
    <location>
        <begin position="472"/>
        <end position="494"/>
    </location>
</feature>
<keyword evidence="3" id="KW-0201">Cytochrome c-type biogenesis</keyword>
<reference evidence="10" key="1">
    <citation type="submission" date="2017-01" db="EMBL/GenBank/DDBJ databases">
        <authorList>
            <person name="Varghese N."/>
            <person name="Submissions S."/>
        </authorList>
    </citation>
    <scope>NUCLEOTIDE SEQUENCE [LARGE SCALE GENOMIC DNA]</scope>
    <source>
        <strain evidence="10">DSM 23127</strain>
    </source>
</reference>
<evidence type="ECO:0000256" key="6">
    <source>
        <dbReference type="SAM" id="MobiDB-lite"/>
    </source>
</evidence>
<feature type="compositionally biased region" description="Basic and acidic residues" evidence="6">
    <location>
        <begin position="546"/>
        <end position="560"/>
    </location>
</feature>
<gene>
    <name evidence="9" type="ORF">SAMN05421687_101204</name>
</gene>
<dbReference type="OrthoDB" id="9770923at2"/>
<organism evidence="9 10">
    <name type="scientific">Salimicrobium flavidum</name>
    <dbReference type="NCBI Taxonomy" id="570947"/>
    <lineage>
        <taxon>Bacteria</taxon>
        <taxon>Bacillati</taxon>
        <taxon>Bacillota</taxon>
        <taxon>Bacilli</taxon>
        <taxon>Bacillales</taxon>
        <taxon>Bacillaceae</taxon>
        <taxon>Salimicrobium</taxon>
    </lineage>
</organism>
<name>A0A1N7IJ91_9BACI</name>
<dbReference type="AlphaFoldDB" id="A0A1N7IJ91"/>
<sequence>MSEITCECGHVNPEGTVLCEACGKPFEENQHLNDNKPEQLLNMRYDGSARRSQTYQRTIVDKIWNFFSSVKIGVSIIIILVIASALGTVFPQEMYLPPGSDPTTHYKEQYGILGQIYYQLGFHNLYSSWWYLLLLAMLGVSIVIASIDRFVPLFKTLRKQKPKRHVNFMKKQRIFGETTSTDIDYKRLKKNLKSKRYKIHEEEGHLLAEKNRFSRWGPYVNHIGLILVLLGAMLRFVPAMYMDEFLWVREGETKEIAGTDGLYYIKNEDFILETYDMEDEANSQFQESLQNQSGPVPENYQTNAVIYERTDLPVVPGKEPELEKVREAEARVNHPIELDNGISLYQASYQQNEFSSMTFKLHDKGNEDTDYGQFTVNLIEPKDEYTLDNGTTIRLERYFPEFELQDGEPTQVSKFPRNPAFIFEVKVPGEETEVSFAGIGVNIDASGENDYKVGLVDFQTRDVTGLTVKRDYTLPIIAFGAAIFMIGVIQGMYWNHRRIWIQPKDTGVWVAGHTNKNWFALKKDIDRIVADTGIEPPVDQQEEKDEAERGNDDGIISDKQ</sequence>
<feature type="region of interest" description="Disordered" evidence="6">
    <location>
        <begin position="532"/>
        <end position="560"/>
    </location>
</feature>
<feature type="transmembrane region" description="Helical" evidence="7">
    <location>
        <begin position="219"/>
        <end position="241"/>
    </location>
</feature>
<dbReference type="EMBL" id="FTOC01000001">
    <property type="protein sequence ID" value="SIS37051.1"/>
    <property type="molecule type" value="Genomic_DNA"/>
</dbReference>
<evidence type="ECO:0000256" key="1">
    <source>
        <dbReference type="ARBA" id="ARBA00004141"/>
    </source>
</evidence>
<dbReference type="PANTHER" id="PTHR31566:SF0">
    <property type="entry name" value="CYTOCHROME C BIOGENESIS PROTEIN CCS1, CHLOROPLASTIC"/>
    <property type="match status" value="1"/>
</dbReference>
<feature type="domain" description="ResB-like" evidence="8">
    <location>
        <begin position="70"/>
        <end position="432"/>
    </location>
</feature>
<feature type="domain" description="ResB-like" evidence="8">
    <location>
        <begin position="449"/>
        <end position="526"/>
    </location>
</feature>
<dbReference type="GO" id="GO:0016020">
    <property type="term" value="C:membrane"/>
    <property type="evidence" value="ECO:0007669"/>
    <property type="project" value="UniProtKB-SubCell"/>
</dbReference>
<evidence type="ECO:0000256" key="2">
    <source>
        <dbReference type="ARBA" id="ARBA00022692"/>
    </source>
</evidence>
<evidence type="ECO:0000256" key="7">
    <source>
        <dbReference type="SAM" id="Phobius"/>
    </source>
</evidence>
<dbReference type="Pfam" id="PF05140">
    <property type="entry name" value="ResB"/>
    <property type="match status" value="2"/>
</dbReference>
<keyword evidence="10" id="KW-1185">Reference proteome</keyword>
<evidence type="ECO:0000256" key="3">
    <source>
        <dbReference type="ARBA" id="ARBA00022748"/>
    </source>
</evidence>
<evidence type="ECO:0000256" key="5">
    <source>
        <dbReference type="ARBA" id="ARBA00023136"/>
    </source>
</evidence>
<dbReference type="GO" id="GO:0017004">
    <property type="term" value="P:cytochrome complex assembly"/>
    <property type="evidence" value="ECO:0007669"/>
    <property type="project" value="UniProtKB-KW"/>
</dbReference>
<proteinExistence type="predicted"/>
<dbReference type="PANTHER" id="PTHR31566">
    <property type="entry name" value="CYTOCHROME C BIOGENESIS PROTEIN CCS1, CHLOROPLASTIC"/>
    <property type="match status" value="1"/>
</dbReference>
<evidence type="ECO:0000313" key="10">
    <source>
        <dbReference type="Proteomes" id="UP000187608"/>
    </source>
</evidence>
<dbReference type="InterPro" id="IPR007816">
    <property type="entry name" value="ResB-like_domain"/>
</dbReference>
<keyword evidence="2 7" id="KW-0812">Transmembrane</keyword>
<accession>A0A1N7IJ91</accession>
<dbReference type="InterPro" id="IPR023494">
    <property type="entry name" value="Cyt_c_bgen_Ccs1/CcsB/ResB"/>
</dbReference>
<dbReference type="RefSeq" id="WP_076556474.1">
    <property type="nucleotide sequence ID" value="NZ_FTOC01000001.1"/>
</dbReference>
<keyword evidence="5 7" id="KW-0472">Membrane</keyword>